<evidence type="ECO:0000256" key="3">
    <source>
        <dbReference type="ARBA" id="ARBA00022827"/>
    </source>
</evidence>
<keyword evidence="1" id="KW-0285">Flavoprotein</keyword>
<reference evidence="7" key="1">
    <citation type="submission" date="2020-09" db="EMBL/GenBank/DDBJ databases">
        <title>Desulfogranum mesoprofundum gen. nov., sp. nov., a novel mesophilic, sulfate-reducing chemolithoautotroph isolated from a deep-sea hydrothermal vent chimney in the Suiyo Seamount.</title>
        <authorList>
            <person name="Hashimoto Y."/>
            <person name="Nakagawa S."/>
        </authorList>
    </citation>
    <scope>NUCLEOTIDE SEQUENCE</scope>
    <source>
        <strain evidence="7">KT2</strain>
    </source>
</reference>
<name>A0A8D5JS38_9BACT</name>
<accession>A0A8D5JS38</accession>
<evidence type="ECO:0000256" key="4">
    <source>
        <dbReference type="ARBA" id="ARBA00022857"/>
    </source>
</evidence>
<dbReference type="GO" id="GO:0016491">
    <property type="term" value="F:oxidoreductase activity"/>
    <property type="evidence" value="ECO:0007669"/>
    <property type="project" value="InterPro"/>
</dbReference>
<keyword evidence="3" id="KW-0274">FAD</keyword>
<evidence type="ECO:0000256" key="5">
    <source>
        <dbReference type="ARBA" id="ARBA00023027"/>
    </source>
</evidence>
<dbReference type="KEGG" id="dbk:DGMP_23790"/>
<gene>
    <name evidence="7" type="ORF">DGMP_23790</name>
</gene>
<dbReference type="AlphaFoldDB" id="A0A8D5JS38"/>
<proteinExistence type="predicted"/>
<evidence type="ECO:0000256" key="1">
    <source>
        <dbReference type="ARBA" id="ARBA00022630"/>
    </source>
</evidence>
<evidence type="ECO:0000256" key="2">
    <source>
        <dbReference type="ARBA" id="ARBA00022729"/>
    </source>
</evidence>
<evidence type="ECO:0000259" key="6">
    <source>
        <dbReference type="Pfam" id="PF01593"/>
    </source>
</evidence>
<keyword evidence="2" id="KW-0732">Signal</keyword>
<dbReference type="InterPro" id="IPR052206">
    <property type="entry name" value="Retinol_saturase"/>
</dbReference>
<dbReference type="Proteomes" id="UP000826725">
    <property type="component" value="Chromosome"/>
</dbReference>
<dbReference type="RefSeq" id="WP_228854110.1">
    <property type="nucleotide sequence ID" value="NZ_AP024086.1"/>
</dbReference>
<dbReference type="InterPro" id="IPR002937">
    <property type="entry name" value="Amino_oxidase"/>
</dbReference>
<protein>
    <submittedName>
        <fullName evidence="7">All-trans-retinol 13,14-reductase</fullName>
    </submittedName>
</protein>
<organism evidence="7 8">
    <name type="scientific">Desulfomarina profundi</name>
    <dbReference type="NCBI Taxonomy" id="2772557"/>
    <lineage>
        <taxon>Bacteria</taxon>
        <taxon>Pseudomonadati</taxon>
        <taxon>Thermodesulfobacteriota</taxon>
        <taxon>Desulfobulbia</taxon>
        <taxon>Desulfobulbales</taxon>
        <taxon>Desulfobulbaceae</taxon>
        <taxon>Desulfomarina</taxon>
    </lineage>
</organism>
<evidence type="ECO:0000313" key="7">
    <source>
        <dbReference type="EMBL" id="BCL61686.1"/>
    </source>
</evidence>
<evidence type="ECO:0000313" key="8">
    <source>
        <dbReference type="Proteomes" id="UP000826725"/>
    </source>
</evidence>
<keyword evidence="8" id="KW-1185">Reference proteome</keyword>
<dbReference type="PANTHER" id="PTHR46091:SF3">
    <property type="entry name" value="AMINE OXIDASE DOMAIN-CONTAINING PROTEIN"/>
    <property type="match status" value="1"/>
</dbReference>
<dbReference type="Pfam" id="PF01593">
    <property type="entry name" value="Amino_oxidase"/>
    <property type="match status" value="1"/>
</dbReference>
<keyword evidence="4" id="KW-0521">NADP</keyword>
<sequence length="427" mass="46766">MWCPDGNSDHPLSAEGYDQFEFARLGNPVRGYFSYGRFEAELISCFPDEKQGIQKYFATVRDICADVPFYNTCLPLTPFLRGYKSRPRSLATFLDTVTENRYLRAILAAPAFLYGVPIELASLEIHALVAHGYYSGAYTISGGGQAIVDAFVNRLKTQEGEMYSSSEVTGIRVKGGKVCGVDISGGGHIECDQVIFTGHPAHVIDMVPPGVFRPAYSTRLRELRNSLSMFAVFGQSSRPVELADGPLNYYLLPDENEVIPKSSLTPPHFRPMMMTGTAVRKGEILQGRENGIILLRLGYWDDVAGFAKSSPGNRPSAYEDLKENVARDMVSSAQRRWGDICGEIKPSAIGTPLTFRDELAAPDGCAYGAMHCLDQFNPDVRTRLPGLYLSGQSTLMTGVVGASISGLVGAGEILGLESLWEEVKTWQ</sequence>
<feature type="domain" description="Amine oxidase" evidence="6">
    <location>
        <begin position="111"/>
        <end position="211"/>
    </location>
</feature>
<dbReference type="EMBL" id="AP024086">
    <property type="protein sequence ID" value="BCL61686.1"/>
    <property type="molecule type" value="Genomic_DNA"/>
</dbReference>
<dbReference type="PANTHER" id="PTHR46091">
    <property type="entry name" value="BLR7054 PROTEIN"/>
    <property type="match status" value="1"/>
</dbReference>
<keyword evidence="5" id="KW-0520">NAD</keyword>